<reference evidence="1 2" key="1">
    <citation type="journal article" date="2018" name="Biotechnol. Biofuels">
        <title>Integrative visual omics of the white-rot fungus Polyporus brumalis exposes the biotechnological potential of its oxidative enzymes for delignifying raw plant biomass.</title>
        <authorList>
            <person name="Miyauchi S."/>
            <person name="Rancon A."/>
            <person name="Drula E."/>
            <person name="Hage H."/>
            <person name="Chaduli D."/>
            <person name="Favel A."/>
            <person name="Grisel S."/>
            <person name="Henrissat B."/>
            <person name="Herpoel-Gimbert I."/>
            <person name="Ruiz-Duenas F.J."/>
            <person name="Chevret D."/>
            <person name="Hainaut M."/>
            <person name="Lin J."/>
            <person name="Wang M."/>
            <person name="Pangilinan J."/>
            <person name="Lipzen A."/>
            <person name="Lesage-Meessen L."/>
            <person name="Navarro D."/>
            <person name="Riley R."/>
            <person name="Grigoriev I.V."/>
            <person name="Zhou S."/>
            <person name="Raouche S."/>
            <person name="Rosso M.N."/>
        </authorList>
    </citation>
    <scope>NUCLEOTIDE SEQUENCE [LARGE SCALE GENOMIC DNA]</scope>
    <source>
        <strain evidence="1 2">BRFM 1820</strain>
    </source>
</reference>
<evidence type="ECO:0000313" key="2">
    <source>
        <dbReference type="Proteomes" id="UP000256964"/>
    </source>
</evidence>
<keyword evidence="2" id="KW-1185">Reference proteome</keyword>
<name>A0A371D6Z9_9APHY</name>
<organism evidence="1 2">
    <name type="scientific">Lentinus brumalis</name>
    <dbReference type="NCBI Taxonomy" id="2498619"/>
    <lineage>
        <taxon>Eukaryota</taxon>
        <taxon>Fungi</taxon>
        <taxon>Dikarya</taxon>
        <taxon>Basidiomycota</taxon>
        <taxon>Agaricomycotina</taxon>
        <taxon>Agaricomycetes</taxon>
        <taxon>Polyporales</taxon>
        <taxon>Polyporaceae</taxon>
        <taxon>Lentinus</taxon>
    </lineage>
</organism>
<accession>A0A371D6Z9</accession>
<dbReference type="Proteomes" id="UP000256964">
    <property type="component" value="Unassembled WGS sequence"/>
</dbReference>
<proteinExistence type="predicted"/>
<gene>
    <name evidence="1" type="ORF">OH76DRAFT_664933</name>
</gene>
<dbReference type="EMBL" id="KZ857412">
    <property type="protein sequence ID" value="RDX48298.1"/>
    <property type="molecule type" value="Genomic_DNA"/>
</dbReference>
<evidence type="ECO:0000313" key="1">
    <source>
        <dbReference type="EMBL" id="RDX48298.1"/>
    </source>
</evidence>
<dbReference type="AlphaFoldDB" id="A0A371D6Z9"/>
<protein>
    <submittedName>
        <fullName evidence="1">Uncharacterized protein</fullName>
    </submittedName>
</protein>
<sequence length="62" mass="7143">MGSDTGIDTKKDERAHPLTRTVLGARISTMHHDEPFAAIRFRPRDHRHPCVSHHHLHYPVSI</sequence>